<proteinExistence type="predicted"/>
<name>A0A382AAZ7_9ZZZZ</name>
<dbReference type="PANTHER" id="PTHR32432:SF3">
    <property type="entry name" value="ETHANOLAMINE UTILIZATION PROTEIN EUTJ"/>
    <property type="match status" value="1"/>
</dbReference>
<dbReference type="SUPFAM" id="SSF53067">
    <property type="entry name" value="Actin-like ATPase domain"/>
    <property type="match status" value="2"/>
</dbReference>
<protein>
    <recommendedName>
        <fullName evidence="1">SHS2 domain-containing protein</fullName>
    </recommendedName>
</protein>
<organism evidence="2">
    <name type="scientific">marine metagenome</name>
    <dbReference type="NCBI Taxonomy" id="408172"/>
    <lineage>
        <taxon>unclassified sequences</taxon>
        <taxon>metagenomes</taxon>
        <taxon>ecological metagenomes</taxon>
    </lineage>
</organism>
<reference evidence="2" key="1">
    <citation type="submission" date="2018-05" db="EMBL/GenBank/DDBJ databases">
        <authorList>
            <person name="Lanie J.A."/>
            <person name="Ng W.-L."/>
            <person name="Kazmierczak K.M."/>
            <person name="Andrzejewski T.M."/>
            <person name="Davidsen T.M."/>
            <person name="Wayne K.J."/>
            <person name="Tettelin H."/>
            <person name="Glass J.I."/>
            <person name="Rusch D."/>
            <person name="Podicherti R."/>
            <person name="Tsui H.-C.T."/>
            <person name="Winkler M.E."/>
        </authorList>
    </citation>
    <scope>NUCLEOTIDE SEQUENCE</scope>
</reference>
<dbReference type="PANTHER" id="PTHR32432">
    <property type="entry name" value="CELL DIVISION PROTEIN FTSA-RELATED"/>
    <property type="match status" value="1"/>
</dbReference>
<dbReference type="EMBL" id="UINC01024654">
    <property type="protein sequence ID" value="SVA98715.1"/>
    <property type="molecule type" value="Genomic_DNA"/>
</dbReference>
<dbReference type="GO" id="GO:0051301">
    <property type="term" value="P:cell division"/>
    <property type="evidence" value="ECO:0007669"/>
    <property type="project" value="InterPro"/>
</dbReference>
<dbReference type="Gene3D" id="3.30.420.40">
    <property type="match status" value="2"/>
</dbReference>
<dbReference type="Pfam" id="PF11104">
    <property type="entry name" value="PilM_2"/>
    <property type="match status" value="1"/>
</dbReference>
<feature type="domain" description="SHS2" evidence="1">
    <location>
        <begin position="13"/>
        <end position="190"/>
    </location>
</feature>
<dbReference type="SMART" id="SM00842">
    <property type="entry name" value="FtsA"/>
    <property type="match status" value="1"/>
</dbReference>
<evidence type="ECO:0000259" key="1">
    <source>
        <dbReference type="SMART" id="SM00842"/>
    </source>
</evidence>
<dbReference type="PIRSF" id="PIRSF019169">
    <property type="entry name" value="PilM"/>
    <property type="match status" value="1"/>
</dbReference>
<dbReference type="Gene3D" id="3.30.1490.300">
    <property type="match status" value="1"/>
</dbReference>
<dbReference type="AlphaFoldDB" id="A0A382AAZ7"/>
<evidence type="ECO:0000313" key="2">
    <source>
        <dbReference type="EMBL" id="SVA98715.1"/>
    </source>
</evidence>
<dbReference type="InterPro" id="IPR003494">
    <property type="entry name" value="SHS2_FtsA"/>
</dbReference>
<dbReference type="InterPro" id="IPR050696">
    <property type="entry name" value="FtsA/MreB"/>
</dbReference>
<dbReference type="NCBIfam" id="TIGR01175">
    <property type="entry name" value="pilM"/>
    <property type="match status" value="1"/>
</dbReference>
<dbReference type="InterPro" id="IPR005883">
    <property type="entry name" value="PilM"/>
</dbReference>
<accession>A0A382AAZ7</accession>
<dbReference type="CDD" id="cd24049">
    <property type="entry name" value="ASKHA_NBD_PilM"/>
    <property type="match status" value="1"/>
</dbReference>
<gene>
    <name evidence="2" type="ORF">METZ01_LOCUS151569</name>
</gene>
<sequence length="378" mass="42596">MYSNLFLNKETPLLAVDIGSQSITIAQLDFKGNVCELVGVGVMPLSKGSVVDGLVENPGEVSDIIKKIIKSEKFKSRYVVSSIPGDHGVIRKLTLPAKNKEELVEELLHEVEHEIPFDIEDVRYDYHVVEHTENLPESVWGGGGSEEKNFEVIVAAVQHEIIDNRFDTLVEAGLTPVVFDLETFASIRSLDFTKGLFPIEPCALFNLNDPYSYVSIVSNGHLVFDKKNPVSGHCSTNWRQNIPRGFFRKANKVEEYFNNKFNKEFQAEEKMDAGMSLIGEEPDMDSVEKIIDEASEAIENFSESTNEKVRRIFIHGVGALAYGMRKLVSEHFKIPVEIINPFSSIKVNPRRFHLEKLNDLGPQFAVVMGLAARRFDYK</sequence>
<dbReference type="InterPro" id="IPR043129">
    <property type="entry name" value="ATPase_NBD"/>
</dbReference>